<proteinExistence type="predicted"/>
<dbReference type="EMBL" id="CM000848">
    <property type="protein sequence ID" value="KRH13448.1"/>
    <property type="molecule type" value="Genomic_DNA"/>
</dbReference>
<protein>
    <recommendedName>
        <fullName evidence="1">SMAX1-like nucleotide binding domain-containing protein</fullName>
    </recommendedName>
</protein>
<keyword evidence="4" id="KW-1185">Reference proteome</keyword>
<feature type="domain" description="SMAX1-like nucleotide binding" evidence="1">
    <location>
        <begin position="1"/>
        <end position="42"/>
    </location>
</feature>
<reference evidence="3" key="2">
    <citation type="submission" date="2018-02" db="UniProtKB">
        <authorList>
            <consortium name="EnsemblPlants"/>
        </authorList>
    </citation>
    <scope>IDENTIFICATION</scope>
    <source>
        <strain evidence="3">Williams 82</strain>
    </source>
</reference>
<reference evidence="2 3" key="1">
    <citation type="journal article" date="2010" name="Nature">
        <title>Genome sequence of the palaeopolyploid soybean.</title>
        <authorList>
            <person name="Schmutz J."/>
            <person name="Cannon S.B."/>
            <person name="Schlueter J."/>
            <person name="Ma J."/>
            <person name="Mitros T."/>
            <person name="Nelson W."/>
            <person name="Hyten D.L."/>
            <person name="Song Q."/>
            <person name="Thelen J.J."/>
            <person name="Cheng J."/>
            <person name="Xu D."/>
            <person name="Hellsten U."/>
            <person name="May G.D."/>
            <person name="Yu Y."/>
            <person name="Sakurai T."/>
            <person name="Umezawa T."/>
            <person name="Bhattacharyya M.K."/>
            <person name="Sandhu D."/>
            <person name="Valliyodan B."/>
            <person name="Lindquist E."/>
            <person name="Peto M."/>
            <person name="Grant D."/>
            <person name="Shu S."/>
            <person name="Goodstein D."/>
            <person name="Barry K."/>
            <person name="Futrell-Griggs M."/>
            <person name="Abernathy B."/>
            <person name="Du J."/>
            <person name="Tian Z."/>
            <person name="Zhu L."/>
            <person name="Gill N."/>
            <person name="Joshi T."/>
            <person name="Libault M."/>
            <person name="Sethuraman A."/>
            <person name="Zhang X.-C."/>
            <person name="Shinozaki K."/>
            <person name="Nguyen H.T."/>
            <person name="Wing R.A."/>
            <person name="Cregan P."/>
            <person name="Specht J."/>
            <person name="Grimwood J."/>
            <person name="Rokhsar D."/>
            <person name="Stacey G."/>
            <person name="Shoemaker R.C."/>
            <person name="Jackson S.A."/>
        </authorList>
    </citation>
    <scope>NUCLEOTIDE SEQUENCE</scope>
    <source>
        <strain evidence="3">cv. Williams 82</strain>
        <tissue evidence="2">Callus</tissue>
    </source>
</reference>
<evidence type="ECO:0000313" key="4">
    <source>
        <dbReference type="Proteomes" id="UP000008827"/>
    </source>
</evidence>
<name>A0A0R0GDZ7_SOYBN</name>
<organism evidence="2">
    <name type="scientific">Glycine max</name>
    <name type="common">Soybean</name>
    <name type="synonym">Glycine hispida</name>
    <dbReference type="NCBI Taxonomy" id="3847"/>
    <lineage>
        <taxon>Eukaryota</taxon>
        <taxon>Viridiplantae</taxon>
        <taxon>Streptophyta</taxon>
        <taxon>Embryophyta</taxon>
        <taxon>Tracheophyta</taxon>
        <taxon>Spermatophyta</taxon>
        <taxon>Magnoliopsida</taxon>
        <taxon>eudicotyledons</taxon>
        <taxon>Gunneridae</taxon>
        <taxon>Pentapetalae</taxon>
        <taxon>rosids</taxon>
        <taxon>fabids</taxon>
        <taxon>Fabales</taxon>
        <taxon>Fabaceae</taxon>
        <taxon>Papilionoideae</taxon>
        <taxon>50 kb inversion clade</taxon>
        <taxon>NPAAA clade</taxon>
        <taxon>indigoferoid/millettioid clade</taxon>
        <taxon>Phaseoleae</taxon>
        <taxon>Glycine</taxon>
        <taxon>Glycine subgen. Soja</taxon>
    </lineage>
</organism>
<dbReference type="Pfam" id="PF23569">
    <property type="entry name" value="NBD_SMAX1"/>
    <property type="match status" value="1"/>
</dbReference>
<evidence type="ECO:0000259" key="1">
    <source>
        <dbReference type="Pfam" id="PF23569"/>
    </source>
</evidence>
<dbReference type="Gramene" id="KRH13448">
    <property type="protein sequence ID" value="KRH13448"/>
    <property type="gene ID" value="GLYMA_15G239900"/>
</dbReference>
<reference evidence="2" key="3">
    <citation type="submission" date="2018-07" db="EMBL/GenBank/DDBJ databases">
        <title>WGS assembly of Glycine max.</title>
        <authorList>
            <person name="Schmutz J."/>
            <person name="Cannon S."/>
            <person name="Schlueter J."/>
            <person name="Ma J."/>
            <person name="Mitros T."/>
            <person name="Nelson W."/>
            <person name="Hyten D."/>
            <person name="Song Q."/>
            <person name="Thelen J."/>
            <person name="Cheng J."/>
            <person name="Xu D."/>
            <person name="Hellsten U."/>
            <person name="May G."/>
            <person name="Yu Y."/>
            <person name="Sakurai T."/>
            <person name="Umezawa T."/>
            <person name="Bhattacharyya M."/>
            <person name="Sandhu D."/>
            <person name="Valliyodan B."/>
            <person name="Lindquist E."/>
            <person name="Peto M."/>
            <person name="Grant D."/>
            <person name="Shu S."/>
            <person name="Goodstein D."/>
            <person name="Barry K."/>
            <person name="Futrell-Griggs M."/>
            <person name="Abernathy B."/>
            <person name="Du J."/>
            <person name="Tian Z."/>
            <person name="Zhu L."/>
            <person name="Gill N."/>
            <person name="Joshi T."/>
            <person name="Libault M."/>
            <person name="Sethuraman A."/>
            <person name="Zhang X."/>
            <person name="Shinozaki K."/>
            <person name="Nguyen H."/>
            <person name="Wing R."/>
            <person name="Cregan P."/>
            <person name="Specht J."/>
            <person name="Grimwood J."/>
            <person name="Rokhsar D."/>
            <person name="Stacey G."/>
            <person name="Shoemaker R."/>
            <person name="Jackson S."/>
        </authorList>
    </citation>
    <scope>NUCLEOTIDE SEQUENCE</scope>
    <source>
        <tissue evidence="2">Callus</tissue>
    </source>
</reference>
<dbReference type="AlphaFoldDB" id="A0A0R0GDZ7"/>
<dbReference type="Proteomes" id="UP000008827">
    <property type="component" value="Chromosome 15"/>
</dbReference>
<dbReference type="InterPro" id="IPR058680">
    <property type="entry name" value="NBD_SMAX1-like"/>
</dbReference>
<evidence type="ECO:0000313" key="3">
    <source>
        <dbReference type="EnsemblPlants" id="KRH13448"/>
    </source>
</evidence>
<evidence type="ECO:0000313" key="2">
    <source>
        <dbReference type="EMBL" id="KRH13448.1"/>
    </source>
</evidence>
<dbReference type="InParanoid" id="A0A0R0GDZ7"/>
<gene>
    <name evidence="2" type="ORF">GLYMA_15G239900</name>
</gene>
<sequence>MSLSALKKKVDCIASGRGTIFYVGDLEWAQDRLNKGLHSYNPSNTCCIHFCGNLCGLCIEQKRLVWRNGLSHGGHLFSSSFFPNSNC</sequence>
<accession>A0A0R0GDZ7</accession>
<dbReference type="EnsemblPlants" id="KRH13448">
    <property type="protein sequence ID" value="KRH13448"/>
    <property type="gene ID" value="GLYMA_15G239900"/>
</dbReference>